<sequence length="986" mass="109698">MIVEMDKMSAPSTWERAKRLYDKNLELEKRRRRSAQTQVPSDPNIWPQLRENYEAIILEDHAFSEKHGIEYALWLLHYKRIEELRAHYSAALTSASSKSYQGGKGSGRPERITKIRLQLKTFLSEATGFYHDLIMKIKAKYGLPLGYFEDSENRIVMEKDGKKSAEMKKSLISCHRCLIYLGDLARYKGLYGEGDSTKREFAAASSYYLQAATIWPSSGNPHHQLALLASYTGDELATIYRYFRSLAVDSPFTTARDNLIVAFEKNRQSYSQLSGDVKAVAVKESSGQIAGRGRGKVEAKLVTRSNGVEACPRKEGASNIQETYKSFSTRFVRLNGILFTRTSLETFTEVLSLISTGLRELLSSGQDEKLNFGQDTLENGLAIIRIISIIVFTVHNANKESEGQTYAEIVQRAVLLQNALTAAFELMSIIIERCVQLQDPSCSYLLPGILVFVEWLACCRDLASGNDADENQATVRSKFWNNCISFLNKLLSVGPVSIEDDEEDTCFNNMSRYEEGETDNRLALWEDFELRGFVPLLPAQTILDFSRKHSLGSDGEKERKARVKRILAAGKALANVVRIDQKMIYFDAKGKKFTIGVEPRISDDFVLPSGIPIVEDSLKENAADKPKLGIVHPDNHQYEEGEDDDEVIVFKPIVAEKRADVVVVSSGAVHKDIESVPTVSGGDIKFDVNSGYNPPSEVNHQMLLPTSVSCMVPQHFHPVQQHSSRWQEEGMSLANSFGGLGFMENGHVVKPELPMHEAISIFNPASLAVPIQQSGTSTNLFYGLSKAENLMIPSKVDTFASSGVITDNSSVKTSSVLQAGLKKSPVSRPSRHHGPPPGFSHVSPKLDMESTISDSISGIPVMDDYSWLDGYQLPSSTKGLGPNGPITYTQSNSQQVNNNNLSGTAYFPFPGKQVPSALQGDKQNGWLDYRTSELLNAHHHQQLQPQQLFANGNQQLQPQQPLTNGNQQLMPEQFQGQSIWTGRKFV</sequence>
<gene>
    <name evidence="6 7" type="primary">LOC101504757</name>
</gene>
<feature type="region of interest" description="Disordered" evidence="2">
    <location>
        <begin position="816"/>
        <end position="845"/>
    </location>
</feature>
<protein>
    <submittedName>
        <fullName evidence="6 7">Protein SMG7-like</fullName>
    </submittedName>
</protein>
<dbReference type="OrthoDB" id="69928at2759"/>
<dbReference type="SUPFAM" id="SSF48452">
    <property type="entry name" value="TPR-like"/>
    <property type="match status" value="1"/>
</dbReference>
<dbReference type="eggNOG" id="KOG2162">
    <property type="taxonomic scope" value="Eukaryota"/>
</dbReference>
<accession>A0A1S2XLN3</accession>
<dbReference type="PANTHER" id="PTHR15696:SF35">
    <property type="entry name" value="NONSENSE-MEDIATED MRNA DECAY FACTOR SMG7"/>
    <property type="match status" value="1"/>
</dbReference>
<evidence type="ECO:0000313" key="5">
    <source>
        <dbReference type="Proteomes" id="UP000087171"/>
    </source>
</evidence>
<evidence type="ECO:0000259" key="4">
    <source>
        <dbReference type="Pfam" id="PF10374"/>
    </source>
</evidence>
<organism evidence="5 6">
    <name type="scientific">Cicer arietinum</name>
    <name type="common">Chickpea</name>
    <name type="synonym">Garbanzo</name>
    <dbReference type="NCBI Taxonomy" id="3827"/>
    <lineage>
        <taxon>Eukaryota</taxon>
        <taxon>Viridiplantae</taxon>
        <taxon>Streptophyta</taxon>
        <taxon>Embryophyta</taxon>
        <taxon>Tracheophyta</taxon>
        <taxon>Spermatophyta</taxon>
        <taxon>Magnoliopsida</taxon>
        <taxon>eudicotyledons</taxon>
        <taxon>Gunneridae</taxon>
        <taxon>Pentapetalae</taxon>
        <taxon>rosids</taxon>
        <taxon>fabids</taxon>
        <taxon>Fabales</taxon>
        <taxon>Fabaceae</taxon>
        <taxon>Papilionoideae</taxon>
        <taxon>50 kb inversion clade</taxon>
        <taxon>NPAAA clade</taxon>
        <taxon>Hologalegina</taxon>
        <taxon>IRL clade</taxon>
        <taxon>Cicereae</taxon>
        <taxon>Cicer</taxon>
    </lineage>
</organism>
<dbReference type="RefSeq" id="XP_004491241.1">
    <property type="nucleotide sequence ID" value="XM_004491184.3"/>
</dbReference>
<evidence type="ECO:0000313" key="7">
    <source>
        <dbReference type="RefSeq" id="XP_004491241.1"/>
    </source>
</evidence>
<dbReference type="PANTHER" id="PTHR15696">
    <property type="entry name" value="SMG-7 SUPPRESSOR WITH MORPHOLOGICAL EFFECT ON GENITALIA PROTEIN 7"/>
    <property type="match status" value="1"/>
</dbReference>
<dbReference type="Proteomes" id="UP000087171">
    <property type="component" value="Chromosome Ca2"/>
</dbReference>
<dbReference type="FunFam" id="1.25.40.10:FF:000225">
    <property type="entry name" value="Protein SMG7"/>
    <property type="match status" value="1"/>
</dbReference>
<feature type="domain" description="Telomerase activating protein Est1-like N-terminal" evidence="4">
    <location>
        <begin position="69"/>
        <end position="191"/>
    </location>
</feature>
<dbReference type="KEGG" id="cam:101504757"/>
<reference evidence="5" key="1">
    <citation type="journal article" date="2013" name="Nat. Biotechnol.">
        <title>Draft genome sequence of chickpea (Cicer arietinum) provides a resource for trait improvement.</title>
        <authorList>
            <person name="Varshney R.K."/>
            <person name="Song C."/>
            <person name="Saxena R.K."/>
            <person name="Azam S."/>
            <person name="Yu S."/>
            <person name="Sharpe A.G."/>
            <person name="Cannon S."/>
            <person name="Baek J."/>
            <person name="Rosen B.D."/>
            <person name="Tar'an B."/>
            <person name="Millan T."/>
            <person name="Zhang X."/>
            <person name="Ramsay L.D."/>
            <person name="Iwata A."/>
            <person name="Wang Y."/>
            <person name="Nelson W."/>
            <person name="Farmer A.D."/>
            <person name="Gaur P.M."/>
            <person name="Soderlund C."/>
            <person name="Penmetsa R.V."/>
            <person name="Xu C."/>
            <person name="Bharti A.K."/>
            <person name="He W."/>
            <person name="Winter P."/>
            <person name="Zhao S."/>
            <person name="Hane J.K."/>
            <person name="Carrasquilla-Garcia N."/>
            <person name="Condie J.A."/>
            <person name="Upadhyaya H.D."/>
            <person name="Luo M.C."/>
            <person name="Thudi M."/>
            <person name="Gowda C.L."/>
            <person name="Singh N.P."/>
            <person name="Lichtenzveig J."/>
            <person name="Gali K.K."/>
            <person name="Rubio J."/>
            <person name="Nadarajan N."/>
            <person name="Dolezel J."/>
            <person name="Bansal K.C."/>
            <person name="Xu X."/>
            <person name="Edwards D."/>
            <person name="Zhang G."/>
            <person name="Kahl G."/>
            <person name="Gil J."/>
            <person name="Singh K.B."/>
            <person name="Datta S.K."/>
            <person name="Jackson S.A."/>
            <person name="Wang J."/>
            <person name="Cook D.R."/>
        </authorList>
    </citation>
    <scope>NUCLEOTIDE SEQUENCE [LARGE SCALE GENOMIC DNA]</scope>
    <source>
        <strain evidence="5">cv. CDC Frontier</strain>
    </source>
</reference>
<evidence type="ECO:0000259" key="3">
    <source>
        <dbReference type="Pfam" id="PF10373"/>
    </source>
</evidence>
<feature type="domain" description="DNA/RNA-binding" evidence="3">
    <location>
        <begin position="204"/>
        <end position="538"/>
    </location>
</feature>
<dbReference type="GO" id="GO:0070034">
    <property type="term" value="F:telomerase RNA binding"/>
    <property type="evidence" value="ECO:0007669"/>
    <property type="project" value="TreeGrafter"/>
</dbReference>
<dbReference type="Pfam" id="PF10373">
    <property type="entry name" value="EST1_DNA_bind"/>
    <property type="match status" value="1"/>
</dbReference>
<reference evidence="6 7" key="2">
    <citation type="submission" date="2025-04" db="UniProtKB">
        <authorList>
            <consortium name="RefSeq"/>
        </authorList>
    </citation>
    <scope>IDENTIFICATION</scope>
    <source>
        <tissue evidence="6 7">Etiolated seedlings</tissue>
    </source>
</reference>
<dbReference type="RefSeq" id="XP_004491240.1">
    <property type="nucleotide sequence ID" value="XM_004491183.3"/>
</dbReference>
<name>A0A1S2XLN3_CICAR</name>
<dbReference type="GeneID" id="101504757"/>
<dbReference type="GO" id="GO:0005697">
    <property type="term" value="C:telomerase holoenzyme complex"/>
    <property type="evidence" value="ECO:0007669"/>
    <property type="project" value="TreeGrafter"/>
</dbReference>
<dbReference type="AlphaFoldDB" id="A0A1S2XLN3"/>
<dbReference type="GO" id="GO:0042162">
    <property type="term" value="F:telomeric DNA binding"/>
    <property type="evidence" value="ECO:0007669"/>
    <property type="project" value="TreeGrafter"/>
</dbReference>
<dbReference type="PaxDb" id="3827-XP_004491240.1"/>
<dbReference type="InterPro" id="IPR011990">
    <property type="entry name" value="TPR-like_helical_dom_sf"/>
</dbReference>
<dbReference type="Gene3D" id="1.25.40.10">
    <property type="entry name" value="Tetratricopeptide repeat domain"/>
    <property type="match status" value="1"/>
</dbReference>
<evidence type="ECO:0000256" key="2">
    <source>
        <dbReference type="SAM" id="MobiDB-lite"/>
    </source>
</evidence>
<keyword evidence="1" id="KW-0677">Repeat</keyword>
<dbReference type="InterPro" id="IPR045153">
    <property type="entry name" value="Est1/Ebs1-like"/>
</dbReference>
<evidence type="ECO:0000256" key="1">
    <source>
        <dbReference type="ARBA" id="ARBA00022737"/>
    </source>
</evidence>
<dbReference type="InterPro" id="IPR018834">
    <property type="entry name" value="DNA/RNA-bd_Est1-type"/>
</dbReference>
<dbReference type="InterPro" id="IPR019458">
    <property type="entry name" value="Est1-like_N"/>
</dbReference>
<dbReference type="Pfam" id="PF10374">
    <property type="entry name" value="EST1"/>
    <property type="match status" value="1"/>
</dbReference>
<keyword evidence="5" id="KW-1185">Reference proteome</keyword>
<evidence type="ECO:0000313" key="6">
    <source>
        <dbReference type="RefSeq" id="XP_004491240.1"/>
    </source>
</evidence>
<dbReference type="GO" id="GO:0000184">
    <property type="term" value="P:nuclear-transcribed mRNA catabolic process, nonsense-mediated decay"/>
    <property type="evidence" value="ECO:0007669"/>
    <property type="project" value="TreeGrafter"/>
</dbReference>
<dbReference type="STRING" id="3827.A0A1S2XLN3"/>
<proteinExistence type="predicted"/>